<dbReference type="Proteomes" id="UP000886069">
    <property type="component" value="Unassembled WGS sequence"/>
</dbReference>
<accession>A0A7V2AVC3</accession>
<dbReference type="AlphaFoldDB" id="A0A7V2AVC3"/>
<dbReference type="SUPFAM" id="SSF110997">
    <property type="entry name" value="Sporulation related repeat"/>
    <property type="match status" value="1"/>
</dbReference>
<evidence type="ECO:0000259" key="1">
    <source>
        <dbReference type="Pfam" id="PF05036"/>
    </source>
</evidence>
<name>A0A7V2AVC3_UNCEI</name>
<protein>
    <submittedName>
        <fullName evidence="2">SPOR domain-containing protein</fullName>
    </submittedName>
</protein>
<comment type="caution">
    <text evidence="2">The sequence shown here is derived from an EMBL/GenBank/DDBJ whole genome shotgun (WGS) entry which is preliminary data.</text>
</comment>
<dbReference type="EMBL" id="DSEC01000388">
    <property type="protein sequence ID" value="HER43897.1"/>
    <property type="molecule type" value="Genomic_DNA"/>
</dbReference>
<gene>
    <name evidence="2" type="ORF">ENO08_05505</name>
</gene>
<sequence length="52" mass="5962">MIDDLHIEIAESGGHLWYRVRAGKFRSREEAEEAAIKVMERTGYSSKVLPVE</sequence>
<proteinExistence type="predicted"/>
<organism evidence="2">
    <name type="scientific">Eiseniibacteriota bacterium</name>
    <dbReference type="NCBI Taxonomy" id="2212470"/>
    <lineage>
        <taxon>Bacteria</taxon>
        <taxon>Candidatus Eiseniibacteriota</taxon>
    </lineage>
</organism>
<reference evidence="2" key="1">
    <citation type="journal article" date="2020" name="mSystems">
        <title>Genome- and Community-Level Interaction Insights into Carbon Utilization and Element Cycling Functions of Hydrothermarchaeota in Hydrothermal Sediment.</title>
        <authorList>
            <person name="Zhou Z."/>
            <person name="Liu Y."/>
            <person name="Xu W."/>
            <person name="Pan J."/>
            <person name="Luo Z.H."/>
            <person name="Li M."/>
        </authorList>
    </citation>
    <scope>NUCLEOTIDE SEQUENCE [LARGE SCALE GENOMIC DNA]</scope>
    <source>
        <strain evidence="2">SpSt-1233</strain>
    </source>
</reference>
<feature type="domain" description="SPOR" evidence="1">
    <location>
        <begin position="9"/>
        <end position="48"/>
    </location>
</feature>
<dbReference type="Pfam" id="PF05036">
    <property type="entry name" value="SPOR"/>
    <property type="match status" value="1"/>
</dbReference>
<dbReference type="InterPro" id="IPR007730">
    <property type="entry name" value="SPOR-like_dom"/>
</dbReference>
<evidence type="ECO:0000313" key="2">
    <source>
        <dbReference type="EMBL" id="HER43897.1"/>
    </source>
</evidence>
<dbReference type="InterPro" id="IPR036680">
    <property type="entry name" value="SPOR-like_sf"/>
</dbReference>
<dbReference type="Gene3D" id="3.30.70.1070">
    <property type="entry name" value="Sporulation related repeat"/>
    <property type="match status" value="1"/>
</dbReference>
<dbReference type="GO" id="GO:0042834">
    <property type="term" value="F:peptidoglycan binding"/>
    <property type="evidence" value="ECO:0007669"/>
    <property type="project" value="InterPro"/>
</dbReference>